<reference evidence="1" key="1">
    <citation type="submission" date="2022-03" db="EMBL/GenBank/DDBJ databases">
        <authorList>
            <person name="Sayadi A."/>
        </authorList>
    </citation>
    <scope>NUCLEOTIDE SEQUENCE</scope>
</reference>
<dbReference type="Proteomes" id="UP001152888">
    <property type="component" value="Unassembled WGS sequence"/>
</dbReference>
<accession>A0A9P0LLC6</accession>
<gene>
    <name evidence="1" type="ORF">ACAOBT_LOCUS22536</name>
</gene>
<evidence type="ECO:0000313" key="1">
    <source>
        <dbReference type="EMBL" id="CAH1995330.1"/>
    </source>
</evidence>
<dbReference type="EMBL" id="CAKOFQ010007223">
    <property type="protein sequence ID" value="CAH1995330.1"/>
    <property type="molecule type" value="Genomic_DNA"/>
</dbReference>
<sequence>MEKLRIEVNDFACWSLGCAYSAIKTLARFHAASIIFEEKRSMEDKSFRINKRYPLEVQKEHLLSKKAKSDISGC</sequence>
<organism evidence="1 2">
    <name type="scientific">Acanthoscelides obtectus</name>
    <name type="common">Bean weevil</name>
    <name type="synonym">Bruchus obtectus</name>
    <dbReference type="NCBI Taxonomy" id="200917"/>
    <lineage>
        <taxon>Eukaryota</taxon>
        <taxon>Metazoa</taxon>
        <taxon>Ecdysozoa</taxon>
        <taxon>Arthropoda</taxon>
        <taxon>Hexapoda</taxon>
        <taxon>Insecta</taxon>
        <taxon>Pterygota</taxon>
        <taxon>Neoptera</taxon>
        <taxon>Endopterygota</taxon>
        <taxon>Coleoptera</taxon>
        <taxon>Polyphaga</taxon>
        <taxon>Cucujiformia</taxon>
        <taxon>Chrysomeloidea</taxon>
        <taxon>Chrysomelidae</taxon>
        <taxon>Bruchinae</taxon>
        <taxon>Bruchini</taxon>
        <taxon>Acanthoscelides</taxon>
    </lineage>
</organism>
<comment type="caution">
    <text evidence="1">The sequence shown here is derived from an EMBL/GenBank/DDBJ whole genome shotgun (WGS) entry which is preliminary data.</text>
</comment>
<keyword evidence="2" id="KW-1185">Reference proteome</keyword>
<protein>
    <submittedName>
        <fullName evidence="1">Uncharacterized protein</fullName>
    </submittedName>
</protein>
<name>A0A9P0LLC6_ACAOB</name>
<evidence type="ECO:0000313" key="2">
    <source>
        <dbReference type="Proteomes" id="UP001152888"/>
    </source>
</evidence>
<dbReference type="AlphaFoldDB" id="A0A9P0LLC6"/>
<dbReference type="OrthoDB" id="6334212at2759"/>
<proteinExistence type="predicted"/>